<dbReference type="OrthoDB" id="200501at2157"/>
<dbReference type="Pfam" id="PF01370">
    <property type="entry name" value="Epimerase"/>
    <property type="match status" value="1"/>
</dbReference>
<dbReference type="InterPro" id="IPR001509">
    <property type="entry name" value="Epimerase_deHydtase"/>
</dbReference>
<evidence type="ECO:0000259" key="4">
    <source>
        <dbReference type="Pfam" id="PF01370"/>
    </source>
</evidence>
<dbReference type="RefSeq" id="WP_198062073.1">
    <property type="nucleotide sequence ID" value="NZ_CP065856.1"/>
</dbReference>
<dbReference type="Gene3D" id="3.40.50.720">
    <property type="entry name" value="NAD(P)-binding Rossmann-like Domain"/>
    <property type="match status" value="1"/>
</dbReference>
<dbReference type="EMBL" id="CP065856">
    <property type="protein sequence ID" value="QPV63283.1"/>
    <property type="molecule type" value="Genomic_DNA"/>
</dbReference>
<name>A0A7T3KVR9_9EURY</name>
<dbReference type="PANTHER" id="PTHR43103:SF5">
    <property type="entry name" value="4-EPIMERASE, PUTATIVE (AFU_ORTHOLOGUE AFUA_7G00360)-RELATED"/>
    <property type="match status" value="1"/>
</dbReference>
<keyword evidence="2" id="KW-0560">Oxidoreductase</keyword>
<evidence type="ECO:0000256" key="3">
    <source>
        <dbReference type="ARBA" id="ARBA00023027"/>
    </source>
</evidence>
<feature type="domain" description="NAD-dependent epimerase/dehydratase" evidence="4">
    <location>
        <begin position="5"/>
        <end position="233"/>
    </location>
</feature>
<dbReference type="KEGG" id="hlt:I7X12_01220"/>
<accession>A0A7T3KVR9</accession>
<keyword evidence="6" id="KW-1185">Reference proteome</keyword>
<evidence type="ECO:0000313" key="6">
    <source>
        <dbReference type="Proteomes" id="UP000595001"/>
    </source>
</evidence>
<gene>
    <name evidence="5" type="ORF">I7X12_01220</name>
</gene>
<sequence length="309" mass="33865">MSRAVVTGGLGGAASWVVSSLARQGWDVRSIDFRRPSDPGAGPANVDFRAADLTDQGQTWELISSFDPDYVIHFAAYPNPLGHGGAHVYENNTISTYNVLSGAGSVGADVVWASSETVYGTVFAEPSFLPDYFPIDVDHPLRPEDPYGTSKVSGEEIAKMVTRRHGVKVASIRPSWINYPGNYDATTIRENFDFEKASLEEDFGITFHNAAGNFFSYVDIRDVVSLVERAMEVDFEGHEPFMAVAKENLLGVDTAEAVEATYGELPPEVDLEGDQSAIDYKNAREVLDWAPEHSWQEAEDEQVDGPSFV</sequence>
<comment type="similarity">
    <text evidence="1">Belongs to the NAD(P)-dependent epimerase/dehydratase family.</text>
</comment>
<evidence type="ECO:0000313" key="5">
    <source>
        <dbReference type="EMBL" id="QPV63283.1"/>
    </source>
</evidence>
<proteinExistence type="inferred from homology"/>
<dbReference type="SUPFAM" id="SSF51735">
    <property type="entry name" value="NAD(P)-binding Rossmann-fold domains"/>
    <property type="match status" value="1"/>
</dbReference>
<keyword evidence="3" id="KW-0520">NAD</keyword>
<reference evidence="5 6" key="1">
    <citation type="submission" date="2020-12" db="EMBL/GenBank/DDBJ databases">
        <title>Halosimplex halophilum sp. nov. and Halosimplex salinum sp. nov., two new members of the genus Halosimplex.</title>
        <authorList>
            <person name="Cui H.L."/>
        </authorList>
    </citation>
    <scope>NUCLEOTIDE SEQUENCE [LARGE SCALE GENOMIC DNA]</scope>
    <source>
        <strain evidence="5 6">YGH94</strain>
    </source>
</reference>
<organism evidence="5 6">
    <name type="scientific">Halosimplex litoreum</name>
    <dbReference type="NCBI Taxonomy" id="1198301"/>
    <lineage>
        <taxon>Archaea</taxon>
        <taxon>Methanobacteriati</taxon>
        <taxon>Methanobacteriota</taxon>
        <taxon>Stenosarchaea group</taxon>
        <taxon>Halobacteria</taxon>
        <taxon>Halobacteriales</taxon>
        <taxon>Haloarculaceae</taxon>
        <taxon>Halosimplex</taxon>
    </lineage>
</organism>
<evidence type="ECO:0000256" key="1">
    <source>
        <dbReference type="ARBA" id="ARBA00007637"/>
    </source>
</evidence>
<dbReference type="PANTHER" id="PTHR43103">
    <property type="entry name" value="NUCLEOSIDE-DIPHOSPHATE-SUGAR EPIMERASE"/>
    <property type="match status" value="1"/>
</dbReference>
<protein>
    <submittedName>
        <fullName evidence="5">NAD(P)-dependent oxidoreductase</fullName>
    </submittedName>
</protein>
<dbReference type="Proteomes" id="UP000595001">
    <property type="component" value="Chromosome"/>
</dbReference>
<dbReference type="InterPro" id="IPR036291">
    <property type="entry name" value="NAD(P)-bd_dom_sf"/>
</dbReference>
<dbReference type="GO" id="GO:0016491">
    <property type="term" value="F:oxidoreductase activity"/>
    <property type="evidence" value="ECO:0007669"/>
    <property type="project" value="UniProtKB-KW"/>
</dbReference>
<dbReference type="AlphaFoldDB" id="A0A7T3KVR9"/>
<dbReference type="GeneID" id="60587071"/>
<evidence type="ECO:0000256" key="2">
    <source>
        <dbReference type="ARBA" id="ARBA00023002"/>
    </source>
</evidence>